<organism evidence="1 2">
    <name type="scientific">Wickerhamomyces mucosus</name>
    <dbReference type="NCBI Taxonomy" id="1378264"/>
    <lineage>
        <taxon>Eukaryota</taxon>
        <taxon>Fungi</taxon>
        <taxon>Dikarya</taxon>
        <taxon>Ascomycota</taxon>
        <taxon>Saccharomycotina</taxon>
        <taxon>Saccharomycetes</taxon>
        <taxon>Phaffomycetales</taxon>
        <taxon>Wickerhamomycetaceae</taxon>
        <taxon>Wickerhamomyces</taxon>
    </lineage>
</organism>
<sequence>MLQTLGKEAKAKSHITKRSIEEFTSPDKIPTEIEDEILDKYSQYSLESDMTLKSIPRYLKDLEIPKLFTKNNLYINDLTVEGTDIIDFDKLLLNSFQLIKFRDNKDIIIETWNLLRYELKTTKEHINLVDLIKLNNELKLNLDDRLLLGMINVNGQNTVNLTIVDFAYIMGKMGELTT</sequence>
<dbReference type="Proteomes" id="UP000769528">
    <property type="component" value="Unassembled WGS sequence"/>
</dbReference>
<dbReference type="EMBL" id="JAEUBF010001347">
    <property type="protein sequence ID" value="KAH3669134.1"/>
    <property type="molecule type" value="Genomic_DNA"/>
</dbReference>
<comment type="caution">
    <text evidence="1">The sequence shown here is derived from an EMBL/GenBank/DDBJ whole genome shotgun (WGS) entry which is preliminary data.</text>
</comment>
<dbReference type="AlphaFoldDB" id="A0A9P8PD83"/>
<proteinExistence type="predicted"/>
<reference evidence="1" key="2">
    <citation type="submission" date="2021-01" db="EMBL/GenBank/DDBJ databases">
        <authorList>
            <person name="Schikora-Tamarit M.A."/>
        </authorList>
    </citation>
    <scope>NUCLEOTIDE SEQUENCE</scope>
    <source>
        <strain evidence="1">CBS6341</strain>
    </source>
</reference>
<evidence type="ECO:0000313" key="2">
    <source>
        <dbReference type="Proteomes" id="UP000769528"/>
    </source>
</evidence>
<name>A0A9P8PD83_9ASCO</name>
<dbReference type="InterPro" id="IPR014841">
    <property type="entry name" value="Rad33"/>
</dbReference>
<protein>
    <submittedName>
        <fullName evidence="1">Uncharacterized protein</fullName>
    </submittedName>
</protein>
<accession>A0A9P8PD83</accession>
<reference evidence="1" key="1">
    <citation type="journal article" date="2021" name="Open Biol.">
        <title>Shared evolutionary footprints suggest mitochondrial oxidative damage underlies multiple complex I losses in fungi.</title>
        <authorList>
            <person name="Schikora-Tamarit M.A."/>
            <person name="Marcet-Houben M."/>
            <person name="Nosek J."/>
            <person name="Gabaldon T."/>
        </authorList>
    </citation>
    <scope>NUCLEOTIDE SEQUENCE</scope>
    <source>
        <strain evidence="1">CBS6341</strain>
    </source>
</reference>
<keyword evidence="2" id="KW-1185">Reference proteome</keyword>
<dbReference type="Pfam" id="PF08730">
    <property type="entry name" value="Rad33"/>
    <property type="match status" value="2"/>
</dbReference>
<gene>
    <name evidence="1" type="ORF">WICMUC_005098</name>
</gene>
<evidence type="ECO:0000313" key="1">
    <source>
        <dbReference type="EMBL" id="KAH3669134.1"/>
    </source>
</evidence>
<dbReference type="OrthoDB" id="4085867at2759"/>